<gene>
    <name evidence="10" type="ORF">G6047_11285</name>
</gene>
<dbReference type="GO" id="GO:0046373">
    <property type="term" value="P:L-arabinose metabolic process"/>
    <property type="evidence" value="ECO:0007669"/>
    <property type="project" value="InterPro"/>
</dbReference>
<keyword evidence="7" id="KW-0326">Glycosidase</keyword>
<keyword evidence="5" id="KW-0378">Hydrolase</keyword>
<evidence type="ECO:0000256" key="5">
    <source>
        <dbReference type="ARBA" id="ARBA00022801"/>
    </source>
</evidence>
<keyword evidence="6" id="KW-0119">Carbohydrate metabolism</keyword>
<evidence type="ECO:0000259" key="9">
    <source>
        <dbReference type="SMART" id="SM00813"/>
    </source>
</evidence>
<evidence type="ECO:0000256" key="6">
    <source>
        <dbReference type="ARBA" id="ARBA00023277"/>
    </source>
</evidence>
<dbReference type="Pfam" id="PF22848">
    <property type="entry name" value="ASD1_dom"/>
    <property type="match status" value="1"/>
</dbReference>
<dbReference type="SUPFAM" id="SSF51445">
    <property type="entry name" value="(Trans)glycosidases"/>
    <property type="match status" value="1"/>
</dbReference>
<dbReference type="EC" id="3.2.1.55" evidence="4"/>
<accession>A0A972JGW3</accession>
<evidence type="ECO:0000256" key="4">
    <source>
        <dbReference type="ARBA" id="ARBA00012670"/>
    </source>
</evidence>
<sequence length="678" mass="75933">MRIVYYLLVLFIGGSASAQLTARIDVSKKAPVISDKLFGMFMENLGNEDVGNLTDDCLWSELIDDRKFFYPIDDSEILVPKNRKEAINQWKIVGGATVEMDTQNPFVGKHSPKIITNPNVASGILQSGIALVKNKEYDGYIWIKATPGLEMEIQFNDGKDISSHKITPTSTYTKFFFGITASVDTKKATLYIVGRGEGNFHVGAVSLMPSDNIDGFRPDVVKLLKDLHSSQYRWGGNFISAYDWRDGVGDRDKRDPKYEYAWECLEDNDVGTPEMIRFCELIGVDLAMTVNTGFGDATSAANWVEYVNGDASTEMGKLRASHGHEKPWNIKMWCVGNESYGWWQLGHLPLQQYIIKHNMFVEKMLEKDPALILIGSGASIEEMTVTECAKRTDGKVIPEYLSDTDWSGGMLQKGQHLDYISEHFYCSVDERFDLGQAKYVKISEPLEDWTRRPANRIKSKSIAYDEYHKRIPGSEKVPVYLDEWTYYTNWVHPKPTLGVTIGHARGLNELFRHTDLFKMAGFTFATSCLSFTDVSADYNSTGLLFKLYQEKFGRIPVSVDGNSPQPNPKWPIGGDQPKENAGGNVYPLDIVAALTSDGKSITISVINPTEKAQKLTLDFGSARVNSKGKKYTISGTSIEARNIVNQKPEVSISESSVKNYKNLEIAPATISVLEFQLQ</sequence>
<dbReference type="Gene3D" id="2.60.120.260">
    <property type="entry name" value="Galactose-binding domain-like"/>
    <property type="match status" value="1"/>
</dbReference>
<evidence type="ECO:0000256" key="3">
    <source>
        <dbReference type="ARBA" id="ARBA00011165"/>
    </source>
</evidence>
<feature type="chain" id="PRO_5037675817" description="non-reducing end alpha-L-arabinofuranosidase" evidence="8">
    <location>
        <begin position="19"/>
        <end position="678"/>
    </location>
</feature>
<organism evidence="10 11">
    <name type="scientific">Flavobacterium silvaticum</name>
    <dbReference type="NCBI Taxonomy" id="1852020"/>
    <lineage>
        <taxon>Bacteria</taxon>
        <taxon>Pseudomonadati</taxon>
        <taxon>Bacteroidota</taxon>
        <taxon>Flavobacteriia</taxon>
        <taxon>Flavobacteriales</taxon>
        <taxon>Flavobacteriaceae</taxon>
        <taxon>Flavobacterium</taxon>
    </lineage>
</organism>
<feature type="signal peptide" evidence="8">
    <location>
        <begin position="1"/>
        <end position="18"/>
    </location>
</feature>
<dbReference type="SMART" id="SM00813">
    <property type="entry name" value="Alpha-L-AF_C"/>
    <property type="match status" value="1"/>
</dbReference>
<comment type="similarity">
    <text evidence="2">Belongs to the glycosyl hydrolase 51 family.</text>
</comment>
<protein>
    <recommendedName>
        <fullName evidence="4">non-reducing end alpha-L-arabinofuranosidase</fullName>
        <ecNumber evidence="4">3.2.1.55</ecNumber>
    </recommendedName>
</protein>
<dbReference type="SUPFAM" id="SSF51011">
    <property type="entry name" value="Glycosyl hydrolase domain"/>
    <property type="match status" value="1"/>
</dbReference>
<dbReference type="Gene3D" id="3.20.20.80">
    <property type="entry name" value="Glycosidases"/>
    <property type="match status" value="1"/>
</dbReference>
<comment type="subunit">
    <text evidence="3">Homohexamer; trimer of dimers.</text>
</comment>
<dbReference type="PANTHER" id="PTHR43576">
    <property type="entry name" value="ALPHA-L-ARABINOFURANOSIDASE C-RELATED"/>
    <property type="match status" value="1"/>
</dbReference>
<comment type="catalytic activity">
    <reaction evidence="1">
        <text>Hydrolysis of terminal non-reducing alpha-L-arabinofuranoside residues in alpha-L-arabinosides.</text>
        <dbReference type="EC" id="3.2.1.55"/>
    </reaction>
</comment>
<proteinExistence type="inferred from homology"/>
<keyword evidence="8" id="KW-0732">Signal</keyword>
<dbReference type="InterPro" id="IPR013780">
    <property type="entry name" value="Glyco_hydro_b"/>
</dbReference>
<name>A0A972JGW3_9FLAO</name>
<dbReference type="PANTHER" id="PTHR43576:SF2">
    <property type="entry name" value="INTRACELLULAR EXO-ALPHA-L-ARABINOFURANOSIDASE 2"/>
    <property type="match status" value="1"/>
</dbReference>
<dbReference type="AlphaFoldDB" id="A0A972JGW3"/>
<evidence type="ECO:0000256" key="1">
    <source>
        <dbReference type="ARBA" id="ARBA00001462"/>
    </source>
</evidence>
<evidence type="ECO:0000256" key="7">
    <source>
        <dbReference type="ARBA" id="ARBA00023295"/>
    </source>
</evidence>
<dbReference type="GO" id="GO:0000272">
    <property type="term" value="P:polysaccharide catabolic process"/>
    <property type="evidence" value="ECO:0007669"/>
    <property type="project" value="TreeGrafter"/>
</dbReference>
<evidence type="ECO:0000313" key="10">
    <source>
        <dbReference type="EMBL" id="NMH28616.1"/>
    </source>
</evidence>
<comment type="caution">
    <text evidence="10">The sequence shown here is derived from an EMBL/GenBank/DDBJ whole genome shotgun (WGS) entry which is preliminary data.</text>
</comment>
<dbReference type="EMBL" id="JAAMPU010000106">
    <property type="protein sequence ID" value="NMH28616.1"/>
    <property type="molecule type" value="Genomic_DNA"/>
</dbReference>
<dbReference type="RefSeq" id="WP_169527723.1">
    <property type="nucleotide sequence ID" value="NZ_JAAMPU010000106.1"/>
</dbReference>
<dbReference type="InterPro" id="IPR017853">
    <property type="entry name" value="GH"/>
</dbReference>
<feature type="domain" description="Alpha-L-arabinofuranosidase C-terminal" evidence="9">
    <location>
        <begin position="482"/>
        <end position="669"/>
    </location>
</feature>
<dbReference type="Proteomes" id="UP000712080">
    <property type="component" value="Unassembled WGS sequence"/>
</dbReference>
<dbReference type="GO" id="GO:0046556">
    <property type="term" value="F:alpha-L-arabinofuranosidase activity"/>
    <property type="evidence" value="ECO:0007669"/>
    <property type="project" value="UniProtKB-EC"/>
</dbReference>
<evidence type="ECO:0000313" key="11">
    <source>
        <dbReference type="Proteomes" id="UP000712080"/>
    </source>
</evidence>
<dbReference type="Gene3D" id="2.60.40.1180">
    <property type="entry name" value="Golgi alpha-mannosidase II"/>
    <property type="match status" value="1"/>
</dbReference>
<dbReference type="InterPro" id="IPR010720">
    <property type="entry name" value="Alpha-L-AF_C"/>
</dbReference>
<reference evidence="10" key="1">
    <citation type="submission" date="2020-02" db="EMBL/GenBank/DDBJ databases">
        <title>Flavobacterium sp. genome.</title>
        <authorList>
            <person name="Jung H.S."/>
            <person name="Baek J.H."/>
            <person name="Jeon C.O."/>
        </authorList>
    </citation>
    <scope>NUCLEOTIDE SEQUENCE</scope>
    <source>
        <strain evidence="10">SE-s28</strain>
    </source>
</reference>
<keyword evidence="11" id="KW-1185">Reference proteome</keyword>
<evidence type="ECO:0000256" key="2">
    <source>
        <dbReference type="ARBA" id="ARBA00007186"/>
    </source>
</evidence>
<evidence type="ECO:0000256" key="8">
    <source>
        <dbReference type="SAM" id="SignalP"/>
    </source>
</evidence>
<dbReference type="InterPro" id="IPR055235">
    <property type="entry name" value="ASD1_cat"/>
</dbReference>